<reference evidence="3 4" key="1">
    <citation type="submission" date="2018-12" db="EMBL/GenBank/DDBJ databases">
        <title>Genome Sequence of Candidatus Viridilinea halotolerans isolated from saline sulfide-rich spring.</title>
        <authorList>
            <person name="Grouzdev D.S."/>
            <person name="Burganskaya E.I."/>
            <person name="Krutkina M.S."/>
            <person name="Sukhacheva M.V."/>
            <person name="Gorlenko V.M."/>
        </authorList>
    </citation>
    <scope>NUCLEOTIDE SEQUENCE [LARGE SCALE GENOMIC DNA]</scope>
    <source>
        <strain evidence="3">Chok-6</strain>
    </source>
</reference>
<dbReference type="AlphaFoldDB" id="A0A426TQK3"/>
<protein>
    <submittedName>
        <fullName evidence="3">Serine/threonine-protein phosphatase</fullName>
    </submittedName>
</protein>
<comment type="caution">
    <text evidence="3">The sequence shown here is derived from an EMBL/GenBank/DDBJ whole genome shotgun (WGS) entry which is preliminary data.</text>
</comment>
<dbReference type="InterPro" id="IPR036457">
    <property type="entry name" value="PPM-type-like_dom_sf"/>
</dbReference>
<dbReference type="InterPro" id="IPR001932">
    <property type="entry name" value="PPM-type_phosphatase-like_dom"/>
</dbReference>
<dbReference type="GO" id="GO:0016791">
    <property type="term" value="F:phosphatase activity"/>
    <property type="evidence" value="ECO:0007669"/>
    <property type="project" value="TreeGrafter"/>
</dbReference>
<sequence>MSPLHKPNTLRCSSLLSHAAGMTLRRPRKRVVVPEPTLTPEQQRRSAEIEQELQLARDLQQGLLLEAAPRLRGWELTAVSLPARDLGGDLYDFLDLGAGIQGIMIGDVSGKGLSAALRMAVARTVFRHEARRADQPGPTLAEVNRGVLREIPQGMVTMLYLLLDTAHGVLRMANAGHIFPLFINGSVSEVELSGLPLGVDGDVDYEEASAILNPGDTVLLYTDGVLEAENSVGEIYTYERLAALIEANTQLKPRAIVSLLLRELRAWSGGIQGDDITMVVLRRRLTDLAAELRSVTVDVLGSERANAFWEEQVILSSAAPAATWIAALPDLLKAAQARFGRGLARELNQQLRLALEDYR</sequence>
<name>A0A426TQK3_9CHLR</name>
<evidence type="ECO:0000313" key="3">
    <source>
        <dbReference type="EMBL" id="RRR65541.1"/>
    </source>
</evidence>
<evidence type="ECO:0000259" key="2">
    <source>
        <dbReference type="SMART" id="SM00331"/>
    </source>
</evidence>
<dbReference type="PANTHER" id="PTHR43156:SF2">
    <property type="entry name" value="STAGE II SPORULATION PROTEIN E"/>
    <property type="match status" value="1"/>
</dbReference>
<accession>A0A426TQK3</accession>
<dbReference type="PANTHER" id="PTHR43156">
    <property type="entry name" value="STAGE II SPORULATION PROTEIN E-RELATED"/>
    <property type="match status" value="1"/>
</dbReference>
<keyword evidence="1" id="KW-0378">Hydrolase</keyword>
<dbReference type="Proteomes" id="UP000280307">
    <property type="component" value="Unassembled WGS sequence"/>
</dbReference>
<dbReference type="SMART" id="SM00331">
    <property type="entry name" value="PP2C_SIG"/>
    <property type="match status" value="1"/>
</dbReference>
<proteinExistence type="predicted"/>
<organism evidence="3 4">
    <name type="scientific">Candidatus Viridilinea halotolerans</name>
    <dbReference type="NCBI Taxonomy" id="2491704"/>
    <lineage>
        <taxon>Bacteria</taxon>
        <taxon>Bacillati</taxon>
        <taxon>Chloroflexota</taxon>
        <taxon>Chloroflexia</taxon>
        <taxon>Chloroflexales</taxon>
        <taxon>Chloroflexineae</taxon>
        <taxon>Oscillochloridaceae</taxon>
        <taxon>Candidatus Viridilinea</taxon>
    </lineage>
</organism>
<dbReference type="SUPFAM" id="SSF81606">
    <property type="entry name" value="PP2C-like"/>
    <property type="match status" value="1"/>
</dbReference>
<evidence type="ECO:0000313" key="4">
    <source>
        <dbReference type="Proteomes" id="UP000280307"/>
    </source>
</evidence>
<dbReference type="Gene3D" id="3.60.40.10">
    <property type="entry name" value="PPM-type phosphatase domain"/>
    <property type="match status" value="1"/>
</dbReference>
<gene>
    <name evidence="3" type="ORF">EI684_22865</name>
</gene>
<feature type="domain" description="PPM-type phosphatase" evidence="2">
    <location>
        <begin position="71"/>
        <end position="283"/>
    </location>
</feature>
<dbReference type="Pfam" id="PF07228">
    <property type="entry name" value="SpoIIE"/>
    <property type="match status" value="1"/>
</dbReference>
<dbReference type="EMBL" id="RSAS01000941">
    <property type="protein sequence ID" value="RRR65541.1"/>
    <property type="molecule type" value="Genomic_DNA"/>
</dbReference>
<dbReference type="InterPro" id="IPR052016">
    <property type="entry name" value="Bact_Sigma-Reg"/>
</dbReference>
<evidence type="ECO:0000256" key="1">
    <source>
        <dbReference type="ARBA" id="ARBA00022801"/>
    </source>
</evidence>